<proteinExistence type="predicted"/>
<reference evidence="6 7" key="1">
    <citation type="submission" date="2019-06" db="EMBL/GenBank/DDBJ databases">
        <authorList>
            <person name="Rodrigo-Torres L."/>
            <person name="Arahal R. D."/>
            <person name="Lucena T."/>
        </authorList>
    </citation>
    <scope>NUCLEOTIDE SEQUENCE [LARGE SCALE GENOMIC DNA]</scope>
    <source>
        <strain evidence="6 7">SB0023/3</strain>
    </source>
</reference>
<dbReference type="CDD" id="cd00038">
    <property type="entry name" value="CAP_ED"/>
    <property type="match status" value="1"/>
</dbReference>
<dbReference type="PROSITE" id="PS51063">
    <property type="entry name" value="HTH_CRP_2"/>
    <property type="match status" value="1"/>
</dbReference>
<dbReference type="SUPFAM" id="SSF51206">
    <property type="entry name" value="cAMP-binding domain-like"/>
    <property type="match status" value="1"/>
</dbReference>
<dbReference type="InterPro" id="IPR018490">
    <property type="entry name" value="cNMP-bd_dom_sf"/>
</dbReference>
<name>A0A509EI43_9HYPH</name>
<dbReference type="SMART" id="SM00100">
    <property type="entry name" value="cNMP"/>
    <property type="match status" value="1"/>
</dbReference>
<dbReference type="InterPro" id="IPR012318">
    <property type="entry name" value="HTH_CRP"/>
</dbReference>
<dbReference type="EMBL" id="CABFPH010000058">
    <property type="protein sequence ID" value="VUD73055.1"/>
    <property type="molecule type" value="Genomic_DNA"/>
</dbReference>
<dbReference type="InterPro" id="IPR014710">
    <property type="entry name" value="RmlC-like_jellyroll"/>
</dbReference>
<evidence type="ECO:0000256" key="1">
    <source>
        <dbReference type="ARBA" id="ARBA00023015"/>
    </source>
</evidence>
<dbReference type="AlphaFoldDB" id="A0A509EI43"/>
<organism evidence="6 7">
    <name type="scientific">Methylobacterium symbioticum</name>
    <dbReference type="NCBI Taxonomy" id="2584084"/>
    <lineage>
        <taxon>Bacteria</taxon>
        <taxon>Pseudomonadati</taxon>
        <taxon>Pseudomonadota</taxon>
        <taxon>Alphaproteobacteria</taxon>
        <taxon>Hyphomicrobiales</taxon>
        <taxon>Methylobacteriaceae</taxon>
        <taxon>Methylobacterium</taxon>
    </lineage>
</organism>
<evidence type="ECO:0000256" key="2">
    <source>
        <dbReference type="ARBA" id="ARBA00023125"/>
    </source>
</evidence>
<evidence type="ECO:0000259" key="4">
    <source>
        <dbReference type="PROSITE" id="PS50042"/>
    </source>
</evidence>
<keyword evidence="3" id="KW-0804">Transcription</keyword>
<dbReference type="InterPro" id="IPR036390">
    <property type="entry name" value="WH_DNA-bd_sf"/>
</dbReference>
<evidence type="ECO:0000313" key="6">
    <source>
        <dbReference type="EMBL" id="VUD73055.1"/>
    </source>
</evidence>
<dbReference type="PROSITE" id="PS50042">
    <property type="entry name" value="CNMP_BINDING_3"/>
    <property type="match status" value="1"/>
</dbReference>
<evidence type="ECO:0000259" key="5">
    <source>
        <dbReference type="PROSITE" id="PS51063"/>
    </source>
</evidence>
<protein>
    <submittedName>
        <fullName evidence="6">Nitrogen fixation regulation protein FixK</fullName>
    </submittedName>
</protein>
<evidence type="ECO:0000313" key="7">
    <source>
        <dbReference type="Proteomes" id="UP000410984"/>
    </source>
</evidence>
<dbReference type="InterPro" id="IPR036388">
    <property type="entry name" value="WH-like_DNA-bd_sf"/>
</dbReference>
<feature type="domain" description="Cyclic nucleotide-binding" evidence="4">
    <location>
        <begin position="5"/>
        <end position="78"/>
    </location>
</feature>
<accession>A0A509EI43</accession>
<dbReference type="GO" id="GO:0005829">
    <property type="term" value="C:cytosol"/>
    <property type="evidence" value="ECO:0007669"/>
    <property type="project" value="TreeGrafter"/>
</dbReference>
<dbReference type="InterPro" id="IPR000595">
    <property type="entry name" value="cNMP-bd_dom"/>
</dbReference>
<sequence>MPHHLIRKLEHFTRLSAADKTALQEIATRVQDFDADADIIREGDRPEHVHLVLEGWACRYKQLEDGRRQIISFFMPGDLCDTHVFVLRAMDHSIGTLTPVRLAGIPRERLLDLTARHPRITQALWWETLVTVAVQREWVVNLGQRSALERLAHLFCELFVRLRTVGLVEGDSCPLPLTQTELADATGMTTVHVNRTLQELRSAGLIILKGKRLTIPDLAALQAVALFNPNYLHLEHDGAHFDAND</sequence>
<dbReference type="Pfam" id="PF00027">
    <property type="entry name" value="cNMP_binding"/>
    <property type="match status" value="1"/>
</dbReference>
<dbReference type="PANTHER" id="PTHR24567">
    <property type="entry name" value="CRP FAMILY TRANSCRIPTIONAL REGULATORY PROTEIN"/>
    <property type="match status" value="1"/>
</dbReference>
<dbReference type="GO" id="GO:0003677">
    <property type="term" value="F:DNA binding"/>
    <property type="evidence" value="ECO:0007669"/>
    <property type="project" value="UniProtKB-KW"/>
</dbReference>
<keyword evidence="7" id="KW-1185">Reference proteome</keyword>
<feature type="domain" description="HTH crp-type" evidence="5">
    <location>
        <begin position="145"/>
        <end position="219"/>
    </location>
</feature>
<dbReference type="SMART" id="SM00419">
    <property type="entry name" value="HTH_CRP"/>
    <property type="match status" value="1"/>
</dbReference>
<dbReference type="OrthoDB" id="7584044at2"/>
<dbReference type="PANTHER" id="PTHR24567:SF68">
    <property type="entry name" value="DNA-BINDING TRANSCRIPTIONAL DUAL REGULATOR CRP"/>
    <property type="match status" value="1"/>
</dbReference>
<dbReference type="GO" id="GO:0003700">
    <property type="term" value="F:DNA-binding transcription factor activity"/>
    <property type="evidence" value="ECO:0007669"/>
    <property type="project" value="TreeGrafter"/>
</dbReference>
<evidence type="ECO:0000256" key="3">
    <source>
        <dbReference type="ARBA" id="ARBA00023163"/>
    </source>
</evidence>
<dbReference type="RefSeq" id="WP_142584327.1">
    <property type="nucleotide sequence ID" value="NZ_CABFPH010000058.1"/>
</dbReference>
<dbReference type="Pfam" id="PF13545">
    <property type="entry name" value="HTH_Crp_2"/>
    <property type="match status" value="1"/>
</dbReference>
<dbReference type="Gene3D" id="1.10.10.10">
    <property type="entry name" value="Winged helix-like DNA-binding domain superfamily/Winged helix DNA-binding domain"/>
    <property type="match status" value="1"/>
</dbReference>
<keyword evidence="1" id="KW-0805">Transcription regulation</keyword>
<keyword evidence="2" id="KW-0238">DNA-binding</keyword>
<dbReference type="CDD" id="cd00092">
    <property type="entry name" value="HTH_CRP"/>
    <property type="match status" value="1"/>
</dbReference>
<dbReference type="Gene3D" id="2.60.120.10">
    <property type="entry name" value="Jelly Rolls"/>
    <property type="match status" value="1"/>
</dbReference>
<dbReference type="SUPFAM" id="SSF46785">
    <property type="entry name" value="Winged helix' DNA-binding domain"/>
    <property type="match status" value="1"/>
</dbReference>
<dbReference type="Proteomes" id="UP000410984">
    <property type="component" value="Unassembled WGS sequence"/>
</dbReference>
<dbReference type="InterPro" id="IPR050397">
    <property type="entry name" value="Env_Response_Regulators"/>
</dbReference>
<gene>
    <name evidence="6" type="primary">fixK_5</name>
    <name evidence="6" type="ORF">MET9862_03667</name>
</gene>